<keyword evidence="3" id="KW-0503">Monooxygenase</keyword>
<feature type="binding site" description="axial binding residue" evidence="1">
    <location>
        <position position="477"/>
    </location>
    <ligand>
        <name>heme</name>
        <dbReference type="ChEBI" id="CHEBI:30413"/>
    </ligand>
    <ligandPart>
        <name>Fe</name>
        <dbReference type="ChEBI" id="CHEBI:18248"/>
    </ligandPart>
</feature>
<keyword evidence="2" id="KW-0472">Membrane</keyword>
<organism evidence="3 4">
    <name type="scientific">Lophiotrema nucula</name>
    <dbReference type="NCBI Taxonomy" id="690887"/>
    <lineage>
        <taxon>Eukaryota</taxon>
        <taxon>Fungi</taxon>
        <taxon>Dikarya</taxon>
        <taxon>Ascomycota</taxon>
        <taxon>Pezizomycotina</taxon>
        <taxon>Dothideomycetes</taxon>
        <taxon>Pleosporomycetidae</taxon>
        <taxon>Pleosporales</taxon>
        <taxon>Lophiotremataceae</taxon>
        <taxon>Lophiotrema</taxon>
    </lineage>
</organism>
<comment type="cofactor">
    <cofactor evidence="1">
        <name>heme</name>
        <dbReference type="ChEBI" id="CHEBI:30413"/>
    </cofactor>
</comment>
<dbReference type="SUPFAM" id="SSF48264">
    <property type="entry name" value="Cytochrome P450"/>
    <property type="match status" value="1"/>
</dbReference>
<dbReference type="EMBL" id="ML977315">
    <property type="protein sequence ID" value="KAF2119242.1"/>
    <property type="molecule type" value="Genomic_DNA"/>
</dbReference>
<dbReference type="PANTHER" id="PTHR24305:SF222">
    <property type="entry name" value="CYTOCHROME P450 MONOOXYGENASE STCS"/>
    <property type="match status" value="1"/>
</dbReference>
<evidence type="ECO:0000256" key="2">
    <source>
        <dbReference type="SAM" id="Phobius"/>
    </source>
</evidence>
<proteinExistence type="predicted"/>
<dbReference type="Proteomes" id="UP000799770">
    <property type="component" value="Unassembled WGS sequence"/>
</dbReference>
<keyword evidence="1" id="KW-0408">Iron</keyword>
<dbReference type="GO" id="GO:0005506">
    <property type="term" value="F:iron ion binding"/>
    <property type="evidence" value="ECO:0007669"/>
    <property type="project" value="InterPro"/>
</dbReference>
<evidence type="ECO:0000313" key="3">
    <source>
        <dbReference type="EMBL" id="KAF2119242.1"/>
    </source>
</evidence>
<reference evidence="3" key="1">
    <citation type="journal article" date="2020" name="Stud. Mycol.">
        <title>101 Dothideomycetes genomes: a test case for predicting lifestyles and emergence of pathogens.</title>
        <authorList>
            <person name="Haridas S."/>
            <person name="Albert R."/>
            <person name="Binder M."/>
            <person name="Bloem J."/>
            <person name="Labutti K."/>
            <person name="Salamov A."/>
            <person name="Andreopoulos B."/>
            <person name="Baker S."/>
            <person name="Barry K."/>
            <person name="Bills G."/>
            <person name="Bluhm B."/>
            <person name="Cannon C."/>
            <person name="Castanera R."/>
            <person name="Culley D."/>
            <person name="Daum C."/>
            <person name="Ezra D."/>
            <person name="Gonzalez J."/>
            <person name="Henrissat B."/>
            <person name="Kuo A."/>
            <person name="Liang C."/>
            <person name="Lipzen A."/>
            <person name="Lutzoni F."/>
            <person name="Magnuson J."/>
            <person name="Mondo S."/>
            <person name="Nolan M."/>
            <person name="Ohm R."/>
            <person name="Pangilinan J."/>
            <person name="Park H.-J."/>
            <person name="Ramirez L."/>
            <person name="Alfaro M."/>
            <person name="Sun H."/>
            <person name="Tritt A."/>
            <person name="Yoshinaga Y."/>
            <person name="Zwiers L.-H."/>
            <person name="Turgeon B."/>
            <person name="Goodwin S."/>
            <person name="Spatafora J."/>
            <person name="Crous P."/>
            <person name="Grigoriev I."/>
        </authorList>
    </citation>
    <scope>NUCLEOTIDE SEQUENCE</scope>
    <source>
        <strain evidence="3">CBS 627.86</strain>
    </source>
</reference>
<evidence type="ECO:0000256" key="1">
    <source>
        <dbReference type="PIRSR" id="PIRSR602401-1"/>
    </source>
</evidence>
<accession>A0A6A5ZIA8</accession>
<dbReference type="Gene3D" id="1.10.630.10">
    <property type="entry name" value="Cytochrome P450"/>
    <property type="match status" value="1"/>
</dbReference>
<dbReference type="OrthoDB" id="10029320at2759"/>
<name>A0A6A5ZIA8_9PLEO</name>
<keyword evidence="1" id="KW-0349">Heme</keyword>
<keyword evidence="1" id="KW-0479">Metal-binding</keyword>
<evidence type="ECO:0000313" key="4">
    <source>
        <dbReference type="Proteomes" id="UP000799770"/>
    </source>
</evidence>
<dbReference type="GO" id="GO:0016705">
    <property type="term" value="F:oxidoreductase activity, acting on paired donors, with incorporation or reduction of molecular oxygen"/>
    <property type="evidence" value="ECO:0007669"/>
    <property type="project" value="InterPro"/>
</dbReference>
<dbReference type="PRINTS" id="PR00463">
    <property type="entry name" value="EP450I"/>
</dbReference>
<dbReference type="PRINTS" id="PR00385">
    <property type="entry name" value="P450"/>
</dbReference>
<dbReference type="Pfam" id="PF00067">
    <property type="entry name" value="p450"/>
    <property type="match status" value="1"/>
</dbReference>
<dbReference type="GO" id="GO:0004497">
    <property type="term" value="F:monooxygenase activity"/>
    <property type="evidence" value="ECO:0007669"/>
    <property type="project" value="UniProtKB-KW"/>
</dbReference>
<keyword evidence="2" id="KW-1133">Transmembrane helix</keyword>
<dbReference type="InterPro" id="IPR001128">
    <property type="entry name" value="Cyt_P450"/>
</dbReference>
<dbReference type="AlphaFoldDB" id="A0A6A5ZIA8"/>
<keyword evidence="4" id="KW-1185">Reference proteome</keyword>
<gene>
    <name evidence="3" type="ORF">BDV96DRAFT_567249</name>
</gene>
<dbReference type="InterPro" id="IPR050121">
    <property type="entry name" value="Cytochrome_P450_monoxygenase"/>
</dbReference>
<dbReference type="GO" id="GO:0020037">
    <property type="term" value="F:heme binding"/>
    <property type="evidence" value="ECO:0007669"/>
    <property type="project" value="InterPro"/>
</dbReference>
<dbReference type="InterPro" id="IPR002401">
    <property type="entry name" value="Cyt_P450_E_grp-I"/>
</dbReference>
<feature type="transmembrane region" description="Helical" evidence="2">
    <location>
        <begin position="6"/>
        <end position="31"/>
    </location>
</feature>
<dbReference type="PANTHER" id="PTHR24305">
    <property type="entry name" value="CYTOCHROME P450"/>
    <property type="match status" value="1"/>
</dbReference>
<protein>
    <submittedName>
        <fullName evidence="3">AflN/verA/monooxygenase</fullName>
    </submittedName>
</protein>
<keyword evidence="2" id="KW-0812">Transmembrane</keyword>
<dbReference type="InterPro" id="IPR036396">
    <property type="entry name" value="Cyt_P450_sf"/>
</dbReference>
<keyword evidence="3" id="KW-0560">Oxidoreductase</keyword>
<dbReference type="CDD" id="cd11051">
    <property type="entry name" value="CYP59-like"/>
    <property type="match status" value="1"/>
</dbReference>
<sequence>MYVDKMALLGTPAVTAIAIAGFILFVTRLLAARKAVRKLEAAKAPMPKHHPIFGHLAALKESIQGLPRDCTMHVVIKNISKRFPNGVFYMDLWPFSRTLMVITSHTAATQVENAFLDKPASVTAPLEILTAGPSLITMHGGAWKKWRGLFNPGFSAGYMIGLAPAIADEVAVFCRLLQDQAKQSSTFQLEEYTLRLTFDIITHVALDSRIHYQTAPHLLPQALRNQILWTSFGTTFNPVRRYLSPRPFVHWWNSRKINRYLAEEVGARFEEQRQDFKKPQGDQRRSKSVLSLALNKYLQEEGDRGEASKITFIENAIPQLRAFLFAGHDTTSSTLQFCFFVLSKYPEVLGRIRVELDQVFSTDSSIDKVHDVIEANPQLLNQIPYTFAVIKEVLRLYPPAGALREGRAGFVVADEEGHRYPTEGCNVWILPLAIHHNPKIFVKPDEFIPERWTVGPEDPLYPPKGAWRVFEWGPRACIGQTLALLELRVALVMTTRLFDIKPAYEEWDEMHPPKGEKMVDGERCYQCEKGGGTSHPSDGFPCKVTLRT</sequence>